<reference evidence="1 2" key="1">
    <citation type="journal article" date="2013" name="PLoS Genet.">
        <title>The genome and development-dependent transcriptomes of Pyronema confluens: a window into fungal evolution.</title>
        <authorList>
            <person name="Traeger S."/>
            <person name="Altegoer F."/>
            <person name="Freitag M."/>
            <person name="Gabaldon T."/>
            <person name="Kempken F."/>
            <person name="Kumar A."/>
            <person name="Marcet-Houben M."/>
            <person name="Poggeler S."/>
            <person name="Stajich J.E."/>
            <person name="Nowrousian M."/>
        </authorList>
    </citation>
    <scope>NUCLEOTIDE SEQUENCE [LARGE SCALE GENOMIC DNA]</scope>
    <source>
        <strain evidence="2">CBS 100304</strain>
        <tissue evidence="1">Vegetative mycelium</tissue>
    </source>
</reference>
<dbReference type="AlphaFoldDB" id="U4L9D6"/>
<gene>
    <name evidence="1" type="ORF">PCON_09774</name>
</gene>
<dbReference type="EMBL" id="HF935519">
    <property type="protein sequence ID" value="CCX10181.1"/>
    <property type="molecule type" value="Genomic_DNA"/>
</dbReference>
<protein>
    <submittedName>
        <fullName evidence="1">Uncharacterized protein</fullName>
    </submittedName>
</protein>
<proteinExistence type="predicted"/>
<evidence type="ECO:0000313" key="2">
    <source>
        <dbReference type="Proteomes" id="UP000018144"/>
    </source>
</evidence>
<name>U4L9D6_PYROM</name>
<accession>U4L9D6</accession>
<organism evidence="1 2">
    <name type="scientific">Pyronema omphalodes (strain CBS 100304)</name>
    <name type="common">Pyronema confluens</name>
    <dbReference type="NCBI Taxonomy" id="1076935"/>
    <lineage>
        <taxon>Eukaryota</taxon>
        <taxon>Fungi</taxon>
        <taxon>Dikarya</taxon>
        <taxon>Ascomycota</taxon>
        <taxon>Pezizomycotina</taxon>
        <taxon>Pezizomycetes</taxon>
        <taxon>Pezizales</taxon>
        <taxon>Pyronemataceae</taxon>
        <taxon>Pyronema</taxon>
    </lineage>
</organism>
<dbReference type="Proteomes" id="UP000018144">
    <property type="component" value="Unassembled WGS sequence"/>
</dbReference>
<evidence type="ECO:0000313" key="1">
    <source>
        <dbReference type="EMBL" id="CCX10181.1"/>
    </source>
</evidence>
<keyword evidence="2" id="KW-1185">Reference proteome</keyword>
<sequence>MEYYPAVLATAHIEVDPRTIQLFTEFLRDEGVVVPDSQLAQTIKDVIRDMVSPRETLRLNGDRRKAGHVAQAEAADEFLVMSNLWQGRNDGAYSRNCEVAMSVEKRWDPGDDVVAPRLCKVWRFLPCEDGDLEDPRHEG</sequence>